<gene>
    <name evidence="1" type="ORF">GMARGA_LOCUS36335</name>
</gene>
<dbReference type="EMBL" id="CAJVQB010071152">
    <property type="protein sequence ID" value="CAG8843063.1"/>
    <property type="molecule type" value="Genomic_DNA"/>
</dbReference>
<evidence type="ECO:0000313" key="2">
    <source>
        <dbReference type="Proteomes" id="UP000789901"/>
    </source>
</evidence>
<feature type="non-terminal residue" evidence="1">
    <location>
        <position position="1"/>
    </location>
</feature>
<organism evidence="1 2">
    <name type="scientific">Gigaspora margarita</name>
    <dbReference type="NCBI Taxonomy" id="4874"/>
    <lineage>
        <taxon>Eukaryota</taxon>
        <taxon>Fungi</taxon>
        <taxon>Fungi incertae sedis</taxon>
        <taxon>Mucoromycota</taxon>
        <taxon>Glomeromycotina</taxon>
        <taxon>Glomeromycetes</taxon>
        <taxon>Diversisporales</taxon>
        <taxon>Gigasporaceae</taxon>
        <taxon>Gigaspora</taxon>
    </lineage>
</organism>
<name>A0ABN7X056_GIGMA</name>
<accession>A0ABN7X056</accession>
<keyword evidence="2" id="KW-1185">Reference proteome</keyword>
<reference evidence="1 2" key="1">
    <citation type="submission" date="2021-06" db="EMBL/GenBank/DDBJ databases">
        <authorList>
            <person name="Kallberg Y."/>
            <person name="Tangrot J."/>
            <person name="Rosling A."/>
        </authorList>
    </citation>
    <scope>NUCLEOTIDE SEQUENCE [LARGE SCALE GENOMIC DNA]</scope>
    <source>
        <strain evidence="1 2">120-4 pot B 10/14</strain>
    </source>
</reference>
<comment type="caution">
    <text evidence="1">The sequence shown here is derived from an EMBL/GenBank/DDBJ whole genome shotgun (WGS) entry which is preliminary data.</text>
</comment>
<sequence length="58" mass="6874">KCLRRLFYMSPDQIKRWLEFGNIVLNDNTSTTNHYEIALSLFLALTDDETKEAPKWIL</sequence>
<protein>
    <submittedName>
        <fullName evidence="1">35449_t:CDS:1</fullName>
    </submittedName>
</protein>
<dbReference type="Proteomes" id="UP000789901">
    <property type="component" value="Unassembled WGS sequence"/>
</dbReference>
<proteinExistence type="predicted"/>
<evidence type="ECO:0000313" key="1">
    <source>
        <dbReference type="EMBL" id="CAG8843063.1"/>
    </source>
</evidence>